<evidence type="ECO:0000256" key="2">
    <source>
        <dbReference type="ARBA" id="ARBA00007613"/>
    </source>
</evidence>
<evidence type="ECO:0000256" key="8">
    <source>
        <dbReference type="SAM" id="Coils"/>
    </source>
</evidence>
<evidence type="ECO:0000256" key="1">
    <source>
        <dbReference type="ARBA" id="ARBA00004442"/>
    </source>
</evidence>
<dbReference type="PANTHER" id="PTHR30026:SF20">
    <property type="entry name" value="OUTER MEMBRANE PROTEIN TOLC"/>
    <property type="match status" value="1"/>
</dbReference>
<evidence type="ECO:0000256" key="5">
    <source>
        <dbReference type="ARBA" id="ARBA00022692"/>
    </source>
</evidence>
<evidence type="ECO:0000256" key="7">
    <source>
        <dbReference type="ARBA" id="ARBA00023237"/>
    </source>
</evidence>
<feature type="coiled-coil region" evidence="8">
    <location>
        <begin position="378"/>
        <end position="437"/>
    </location>
</feature>
<accession>A0A1Q5PH33</accession>
<comment type="subcellular location">
    <subcellularLocation>
        <location evidence="1">Cell outer membrane</location>
    </subcellularLocation>
</comment>
<keyword evidence="5" id="KW-0812">Transmembrane</keyword>
<dbReference type="Pfam" id="PF02321">
    <property type="entry name" value="OEP"/>
    <property type="match status" value="2"/>
</dbReference>
<name>A0A1Q5PH33_9BACT</name>
<dbReference type="RefSeq" id="WP_073850958.1">
    <property type="nucleotide sequence ID" value="NZ_LVWA01000003.1"/>
</dbReference>
<keyword evidence="6" id="KW-0472">Membrane</keyword>
<dbReference type="AlphaFoldDB" id="A0A1Q5PH33"/>
<reference evidence="10 11" key="1">
    <citation type="submission" date="2016-03" db="EMBL/GenBank/DDBJ databases">
        <title>Genome sequence of Pontibacter sp. nov., of the family cytophagaceae, isolated from marine sediment of the Yellow Sea, China.</title>
        <authorList>
            <person name="Zhang G."/>
            <person name="Zhang R."/>
        </authorList>
    </citation>
    <scope>NUCLEOTIDE SEQUENCE [LARGE SCALE GENOMIC DNA]</scope>
    <source>
        <strain evidence="10 11">S10-8</strain>
    </source>
</reference>
<dbReference type="GO" id="GO:0015562">
    <property type="term" value="F:efflux transmembrane transporter activity"/>
    <property type="evidence" value="ECO:0007669"/>
    <property type="project" value="InterPro"/>
</dbReference>
<evidence type="ECO:0000256" key="4">
    <source>
        <dbReference type="ARBA" id="ARBA00022452"/>
    </source>
</evidence>
<proteinExistence type="inferred from homology"/>
<dbReference type="SUPFAM" id="SSF56954">
    <property type="entry name" value="Outer membrane efflux proteins (OEP)"/>
    <property type="match status" value="1"/>
</dbReference>
<comment type="caution">
    <text evidence="10">The sequence shown here is derived from an EMBL/GenBank/DDBJ whole genome shotgun (WGS) entry which is preliminary data.</text>
</comment>
<evidence type="ECO:0000256" key="3">
    <source>
        <dbReference type="ARBA" id="ARBA00022448"/>
    </source>
</evidence>
<dbReference type="GO" id="GO:0009279">
    <property type="term" value="C:cell outer membrane"/>
    <property type="evidence" value="ECO:0007669"/>
    <property type="project" value="UniProtKB-SubCell"/>
</dbReference>
<keyword evidence="11" id="KW-1185">Reference proteome</keyword>
<dbReference type="InterPro" id="IPR051906">
    <property type="entry name" value="TolC-like"/>
</dbReference>
<protein>
    <submittedName>
        <fullName evidence="10">Transporter</fullName>
    </submittedName>
</protein>
<feature type="chain" id="PRO_5012004752" evidence="9">
    <location>
        <begin position="25"/>
        <end position="486"/>
    </location>
</feature>
<dbReference type="Gene3D" id="1.20.1600.10">
    <property type="entry name" value="Outer membrane efflux proteins (OEP)"/>
    <property type="match status" value="1"/>
</dbReference>
<evidence type="ECO:0000313" key="10">
    <source>
        <dbReference type="EMBL" id="OKL41548.1"/>
    </source>
</evidence>
<keyword evidence="4" id="KW-1134">Transmembrane beta strand</keyword>
<feature type="signal peptide" evidence="9">
    <location>
        <begin position="1"/>
        <end position="24"/>
    </location>
</feature>
<evidence type="ECO:0000256" key="6">
    <source>
        <dbReference type="ARBA" id="ARBA00023136"/>
    </source>
</evidence>
<keyword evidence="9" id="KW-0732">Signal</keyword>
<dbReference type="OrthoDB" id="9811587at2"/>
<evidence type="ECO:0000256" key="9">
    <source>
        <dbReference type="SAM" id="SignalP"/>
    </source>
</evidence>
<keyword evidence="7" id="KW-0998">Cell outer membrane</keyword>
<dbReference type="GO" id="GO:0015288">
    <property type="term" value="F:porin activity"/>
    <property type="evidence" value="ECO:0007669"/>
    <property type="project" value="TreeGrafter"/>
</dbReference>
<organism evidence="10 11">
    <name type="scientific">Pontibacter flavimaris</name>
    <dbReference type="NCBI Taxonomy" id="1797110"/>
    <lineage>
        <taxon>Bacteria</taxon>
        <taxon>Pseudomonadati</taxon>
        <taxon>Bacteroidota</taxon>
        <taxon>Cytophagia</taxon>
        <taxon>Cytophagales</taxon>
        <taxon>Hymenobacteraceae</taxon>
        <taxon>Pontibacter</taxon>
    </lineage>
</organism>
<keyword evidence="8" id="KW-0175">Coiled coil</keyword>
<dbReference type="Proteomes" id="UP000186551">
    <property type="component" value="Unassembled WGS sequence"/>
</dbReference>
<evidence type="ECO:0000313" key="11">
    <source>
        <dbReference type="Proteomes" id="UP000186551"/>
    </source>
</evidence>
<dbReference type="PANTHER" id="PTHR30026">
    <property type="entry name" value="OUTER MEMBRANE PROTEIN TOLC"/>
    <property type="match status" value="1"/>
</dbReference>
<comment type="similarity">
    <text evidence="2">Belongs to the outer membrane factor (OMF) (TC 1.B.17) family.</text>
</comment>
<keyword evidence="3" id="KW-0813">Transport</keyword>
<dbReference type="InterPro" id="IPR003423">
    <property type="entry name" value="OMP_efflux"/>
</dbReference>
<gene>
    <name evidence="10" type="ORF">A3841_10920</name>
</gene>
<dbReference type="EMBL" id="LVWA01000003">
    <property type="protein sequence ID" value="OKL41548.1"/>
    <property type="molecule type" value="Genomic_DNA"/>
</dbReference>
<sequence>MKKSTKSLLLAMGLSLAGASGASAQQEPGGDGVWTLREAVEYANTNNLQVRRTKLNKGLSETELRQNRFSRLPSINGSSSYNFNYGTYVDPTTSDLRSEQSQTNNFQLSASVPLFMGFQQTNSIKQSELELQAVEQDVLSAQNDITIQIVTSYLNILFADELIKISQQTRDLTKQQLDRTRLLFEAGSVAENSVLDLESQLAADDLELINAENQRDISRLSLMQLLNLPASQDFQIEIPQIPDPDQDPVLLSGDQVFDTAVQTLPAIKAADLRVLSASKGLDVARGAYYPRLSMFGSLNTFYSSARDFRFPVVGPLQETPIGFLDSEGTVPFVVYSPTTSFRRETYDYFDQLKDGVGKSFGFSLQVPIFNGLQARSNVQRAKLQQQDAQINADIARNNLRQTIEQAYVDAVAAQRRYAAAKEQLRAAEKNYGNAQLRLNAGVINTVDFNIIANTFRAAQSNLSQAKYEYTFKLKVLDFYQGNDISF</sequence>
<dbReference type="STRING" id="1797110.A3841_10920"/>
<dbReference type="GO" id="GO:1990281">
    <property type="term" value="C:efflux pump complex"/>
    <property type="evidence" value="ECO:0007669"/>
    <property type="project" value="TreeGrafter"/>
</dbReference>